<accession>A0ACC1YD44</accession>
<sequence length="243" mass="26619">MDCKDQIIANPIPNMQITTPFPSPSFSSSPPSQSSPTFPSPQQLSSPSFPSTSQSSPRFASPSQSSPSLAAPPSPPPPIVLSPCAACKILRRRCVEKCVLAPYFPPTEPYKFTIAHRVFGASNIIKFLQELPESQRADAVSSMVYEANARIRDPVYGCAGAICHLQKQVSELQAQLAKAQAEMVTMQCQQRNLIALICMEMAQAQEPAAVLQQQQQQPQQQFIDTSCFLDDNSFGSSWEPLWT</sequence>
<evidence type="ECO:0000313" key="2">
    <source>
        <dbReference type="Proteomes" id="UP001164539"/>
    </source>
</evidence>
<evidence type="ECO:0000313" key="1">
    <source>
        <dbReference type="EMBL" id="KAJ4720848.1"/>
    </source>
</evidence>
<keyword evidence="2" id="KW-1185">Reference proteome</keyword>
<reference evidence="1 2" key="1">
    <citation type="journal article" date="2023" name="Science">
        <title>Complex scaffold remodeling in plant triterpene biosynthesis.</title>
        <authorList>
            <person name="De La Pena R."/>
            <person name="Hodgson H."/>
            <person name="Liu J.C."/>
            <person name="Stephenson M.J."/>
            <person name="Martin A.C."/>
            <person name="Owen C."/>
            <person name="Harkess A."/>
            <person name="Leebens-Mack J."/>
            <person name="Jimenez L.E."/>
            <person name="Osbourn A."/>
            <person name="Sattely E.S."/>
        </authorList>
    </citation>
    <scope>NUCLEOTIDE SEQUENCE [LARGE SCALE GENOMIC DNA]</scope>
    <source>
        <strain evidence="2">cv. JPN11</strain>
        <tissue evidence="1">Leaf</tissue>
    </source>
</reference>
<dbReference type="Proteomes" id="UP001164539">
    <property type="component" value="Chromosome 4"/>
</dbReference>
<organism evidence="1 2">
    <name type="scientific">Melia azedarach</name>
    <name type="common">Chinaberry tree</name>
    <dbReference type="NCBI Taxonomy" id="155640"/>
    <lineage>
        <taxon>Eukaryota</taxon>
        <taxon>Viridiplantae</taxon>
        <taxon>Streptophyta</taxon>
        <taxon>Embryophyta</taxon>
        <taxon>Tracheophyta</taxon>
        <taxon>Spermatophyta</taxon>
        <taxon>Magnoliopsida</taxon>
        <taxon>eudicotyledons</taxon>
        <taxon>Gunneridae</taxon>
        <taxon>Pentapetalae</taxon>
        <taxon>rosids</taxon>
        <taxon>malvids</taxon>
        <taxon>Sapindales</taxon>
        <taxon>Meliaceae</taxon>
        <taxon>Melia</taxon>
    </lineage>
</organism>
<comment type="caution">
    <text evidence="1">The sequence shown here is derived from an EMBL/GenBank/DDBJ whole genome shotgun (WGS) entry which is preliminary data.</text>
</comment>
<proteinExistence type="predicted"/>
<dbReference type="EMBL" id="CM051397">
    <property type="protein sequence ID" value="KAJ4720848.1"/>
    <property type="molecule type" value="Genomic_DNA"/>
</dbReference>
<gene>
    <name evidence="1" type="ORF">OWV82_008606</name>
</gene>
<name>A0ACC1YD44_MELAZ</name>
<protein>
    <submittedName>
        <fullName evidence="1">LOB domain-containing protein</fullName>
    </submittedName>
</protein>